<dbReference type="EMBL" id="CALNXJ010000039">
    <property type="protein sequence ID" value="CAH3144190.1"/>
    <property type="molecule type" value="Genomic_DNA"/>
</dbReference>
<protein>
    <recommendedName>
        <fullName evidence="3">Maturase K</fullName>
    </recommendedName>
</protein>
<dbReference type="Proteomes" id="UP001159428">
    <property type="component" value="Unassembled WGS sequence"/>
</dbReference>
<gene>
    <name evidence="1" type="ORF">PMEA_00021053</name>
</gene>
<reference evidence="1 2" key="1">
    <citation type="submission" date="2022-05" db="EMBL/GenBank/DDBJ databases">
        <authorList>
            <consortium name="Genoscope - CEA"/>
            <person name="William W."/>
        </authorList>
    </citation>
    <scope>NUCLEOTIDE SEQUENCE [LARGE SCALE GENOMIC DNA]</scope>
</reference>
<keyword evidence="2" id="KW-1185">Reference proteome</keyword>
<proteinExistence type="predicted"/>
<accession>A0AAU9XF37</accession>
<name>A0AAU9XF37_9CNID</name>
<comment type="caution">
    <text evidence="1">The sequence shown here is derived from an EMBL/GenBank/DDBJ whole genome shotgun (WGS) entry which is preliminary data.</text>
</comment>
<evidence type="ECO:0008006" key="3">
    <source>
        <dbReference type="Google" id="ProtNLM"/>
    </source>
</evidence>
<dbReference type="AlphaFoldDB" id="A0AAU9XF37"/>
<organism evidence="1 2">
    <name type="scientific">Pocillopora meandrina</name>
    <dbReference type="NCBI Taxonomy" id="46732"/>
    <lineage>
        <taxon>Eukaryota</taxon>
        <taxon>Metazoa</taxon>
        <taxon>Cnidaria</taxon>
        <taxon>Anthozoa</taxon>
        <taxon>Hexacorallia</taxon>
        <taxon>Scleractinia</taxon>
        <taxon>Astrocoeniina</taxon>
        <taxon>Pocilloporidae</taxon>
        <taxon>Pocillopora</taxon>
    </lineage>
</organism>
<sequence length="134" mass="15811">KPRDYAIPFFIESNCLPLQSLFFQQLSYLMYDVHAKTAPKSLLDKFAKINTEHHYNTRLSAKECFSVKFSRTEKMKKYFTRIGVSIWNSIPLSVKTLNVSNFRKKIKSLLLNVLDNEDNYLNVNFLIEYFVKLT</sequence>
<evidence type="ECO:0000313" key="2">
    <source>
        <dbReference type="Proteomes" id="UP001159428"/>
    </source>
</evidence>
<feature type="non-terminal residue" evidence="1">
    <location>
        <position position="1"/>
    </location>
</feature>
<evidence type="ECO:0000313" key="1">
    <source>
        <dbReference type="EMBL" id="CAH3144190.1"/>
    </source>
</evidence>